<dbReference type="PANTHER" id="PTHR11439:SF483">
    <property type="entry name" value="PEPTIDE SYNTHASE GLIP-LIKE, PUTATIVE (AFU_ORTHOLOGUE AFUA_3G12920)-RELATED"/>
    <property type="match status" value="1"/>
</dbReference>
<accession>A0A9Q3CAS5</accession>
<dbReference type="CDD" id="cd09272">
    <property type="entry name" value="RNase_HI_RT_Ty1"/>
    <property type="match status" value="1"/>
</dbReference>
<dbReference type="AlphaFoldDB" id="A0A9Q3CAS5"/>
<gene>
    <name evidence="1" type="ORF">O181_021424</name>
</gene>
<sequence>MKLHSIVGVDVKRVVKQFRLSQHHLIKKRLVGHTNNFSPRQPLSNLKLKSDVARQADRAYLSKVGMILYLAQATRPDVMYATNCLAQFSMATIESHWLALKNLISYLAATIEADLGRSAVEMFVDSNWASKGSRSQHGYIGMMWGVPVMWNSKRQSCIALSTFQAEYMALAFEAKRFTWFIDNFACVLKYFVPTLYSDNMAAIKVENNEGSRNKAQHIEREFHVINEMVVKKKVVISWINSLDQLADIFTKNLAANKVEIFKDCIGCKPIFVEGSVKNA</sequence>
<evidence type="ECO:0008006" key="3">
    <source>
        <dbReference type="Google" id="ProtNLM"/>
    </source>
</evidence>
<keyword evidence="2" id="KW-1185">Reference proteome</keyword>
<protein>
    <recommendedName>
        <fullName evidence="3">Reverse transcriptase Ty1/copia-type domain-containing protein</fullName>
    </recommendedName>
</protein>
<dbReference type="PANTHER" id="PTHR11439">
    <property type="entry name" value="GAG-POL-RELATED RETROTRANSPOSON"/>
    <property type="match status" value="1"/>
</dbReference>
<evidence type="ECO:0000313" key="1">
    <source>
        <dbReference type="EMBL" id="MBW0481709.1"/>
    </source>
</evidence>
<organism evidence="1 2">
    <name type="scientific">Austropuccinia psidii MF-1</name>
    <dbReference type="NCBI Taxonomy" id="1389203"/>
    <lineage>
        <taxon>Eukaryota</taxon>
        <taxon>Fungi</taxon>
        <taxon>Dikarya</taxon>
        <taxon>Basidiomycota</taxon>
        <taxon>Pucciniomycotina</taxon>
        <taxon>Pucciniomycetes</taxon>
        <taxon>Pucciniales</taxon>
        <taxon>Sphaerophragmiaceae</taxon>
        <taxon>Austropuccinia</taxon>
    </lineage>
</organism>
<dbReference type="Proteomes" id="UP000765509">
    <property type="component" value="Unassembled WGS sequence"/>
</dbReference>
<dbReference type="EMBL" id="AVOT02006489">
    <property type="protein sequence ID" value="MBW0481709.1"/>
    <property type="molecule type" value="Genomic_DNA"/>
</dbReference>
<proteinExistence type="predicted"/>
<name>A0A9Q3CAS5_9BASI</name>
<evidence type="ECO:0000313" key="2">
    <source>
        <dbReference type="Proteomes" id="UP000765509"/>
    </source>
</evidence>
<comment type="caution">
    <text evidence="1">The sequence shown here is derived from an EMBL/GenBank/DDBJ whole genome shotgun (WGS) entry which is preliminary data.</text>
</comment>
<reference evidence="1" key="1">
    <citation type="submission" date="2021-03" db="EMBL/GenBank/DDBJ databases">
        <title>Draft genome sequence of rust myrtle Austropuccinia psidii MF-1, a brazilian biotype.</title>
        <authorList>
            <person name="Quecine M.C."/>
            <person name="Pachon D.M.R."/>
            <person name="Bonatelli M.L."/>
            <person name="Correr F.H."/>
            <person name="Franceschini L.M."/>
            <person name="Leite T.F."/>
            <person name="Margarido G.R.A."/>
            <person name="Almeida C.A."/>
            <person name="Ferrarezi J.A."/>
            <person name="Labate C.A."/>
        </authorList>
    </citation>
    <scope>NUCLEOTIDE SEQUENCE</scope>
    <source>
        <strain evidence="1">MF-1</strain>
    </source>
</reference>